<gene>
    <name evidence="4" type="ORF">B5M09_007432</name>
</gene>
<keyword evidence="1" id="KW-0378">Hydrolase</keyword>
<dbReference type="PANTHER" id="PTHR43798:SF31">
    <property type="entry name" value="AB HYDROLASE SUPERFAMILY PROTEIN YCLE"/>
    <property type="match status" value="1"/>
</dbReference>
<evidence type="ECO:0000256" key="1">
    <source>
        <dbReference type="ARBA" id="ARBA00022801"/>
    </source>
</evidence>
<dbReference type="Pfam" id="PF00561">
    <property type="entry name" value="Abhydrolase_1"/>
    <property type="match status" value="1"/>
</dbReference>
<dbReference type="InterPro" id="IPR050266">
    <property type="entry name" value="AB_hydrolase_sf"/>
</dbReference>
<evidence type="ECO:0000313" key="5">
    <source>
        <dbReference type="Proteomes" id="UP000284702"/>
    </source>
</evidence>
<evidence type="ECO:0000259" key="3">
    <source>
        <dbReference type="Pfam" id="PF00561"/>
    </source>
</evidence>
<proteinExistence type="predicted"/>
<protein>
    <recommendedName>
        <fullName evidence="3">AB hydrolase-1 domain-containing protein</fullName>
    </recommendedName>
</protein>
<feature type="domain" description="AB hydrolase-1" evidence="3">
    <location>
        <begin position="128"/>
        <end position="238"/>
    </location>
</feature>
<name>A0A3R7Y5S6_APHAT</name>
<dbReference type="GO" id="GO:0016020">
    <property type="term" value="C:membrane"/>
    <property type="evidence" value="ECO:0007669"/>
    <property type="project" value="TreeGrafter"/>
</dbReference>
<dbReference type="Proteomes" id="UP000284702">
    <property type="component" value="Unassembled WGS sequence"/>
</dbReference>
<feature type="transmembrane region" description="Helical" evidence="2">
    <location>
        <begin position="42"/>
        <end position="66"/>
    </location>
</feature>
<evidence type="ECO:0000256" key="2">
    <source>
        <dbReference type="SAM" id="Phobius"/>
    </source>
</evidence>
<accession>A0A3R7Y5S6</accession>
<reference evidence="4" key="1">
    <citation type="submission" date="2018-07" db="EMBL/GenBank/DDBJ databases">
        <title>Annotation of Aphanomyces astaci genome assembly.</title>
        <authorList>
            <person name="Studholme D.J."/>
        </authorList>
    </citation>
    <scope>NUCLEOTIDE SEQUENCE [LARGE SCALE GENOMIC DNA]</scope>
    <source>
        <strain evidence="4">Pc</strain>
    </source>
</reference>
<dbReference type="PANTHER" id="PTHR43798">
    <property type="entry name" value="MONOACYLGLYCEROL LIPASE"/>
    <property type="match status" value="1"/>
</dbReference>
<keyword evidence="2" id="KW-0812">Transmembrane</keyword>
<dbReference type="Gene3D" id="3.40.50.1820">
    <property type="entry name" value="alpha/beta hydrolase"/>
    <property type="match status" value="1"/>
</dbReference>
<keyword evidence="5" id="KW-1185">Reference proteome</keyword>
<keyword evidence="2" id="KW-0472">Membrane</keyword>
<comment type="caution">
    <text evidence="4">The sequence shown here is derived from an EMBL/GenBank/DDBJ whole genome shotgun (WGS) entry which is preliminary data.</text>
</comment>
<dbReference type="AlphaFoldDB" id="A0A3R7Y5S6"/>
<sequence length="472" mass="51709">MITPPSTTLNPRKVAAEATVHSAIHDNHLMTMSGALKTIGKCLLALILAPFAIAGFALFVGVWFVMTITLIGPIIHYCYNKRDLQLLDRSRLCAHVPDLQFIRIPHGNHGAGYDLAVRFTPSTNTSLPPVCIPNGLGASMTTISPLHEELAKRGYAVLSYDRLGVGLSDRNITGVPPSADDVVKDMDFILSAVLPQSTKWLVVGPSMGSIVGQYFAATYPSRVVAFLNMDGFPYPFCRRRTKFILAGYIYKAYASIIWTGVMRPFISMGIQAWRSRLESAAFSIDVVCAETNQTNFFRNLAFEMNTMIDLADKVNAAWGRQSCLELAPADLQILAHTKPSAVGDVRDDGVWVPIDDSDVTDQLIPNYGTIEPAVTAQAVASLLARQPQSELAKTWQTLHVAVMSGRNFDYAGASMFIDDEMKDWYAAEHAMHALLAAHGTRTVFPKKAHSDMFAMVKCIVDHVDKLSGAIDI</sequence>
<dbReference type="EMBL" id="MZMZ02003447">
    <property type="protein sequence ID" value="RQM21611.1"/>
    <property type="molecule type" value="Genomic_DNA"/>
</dbReference>
<evidence type="ECO:0000313" key="4">
    <source>
        <dbReference type="EMBL" id="RQM21611.1"/>
    </source>
</evidence>
<organism evidence="4 5">
    <name type="scientific">Aphanomyces astaci</name>
    <name type="common">Crayfish plague agent</name>
    <dbReference type="NCBI Taxonomy" id="112090"/>
    <lineage>
        <taxon>Eukaryota</taxon>
        <taxon>Sar</taxon>
        <taxon>Stramenopiles</taxon>
        <taxon>Oomycota</taxon>
        <taxon>Saprolegniomycetes</taxon>
        <taxon>Saprolegniales</taxon>
        <taxon>Verrucalvaceae</taxon>
        <taxon>Aphanomyces</taxon>
    </lineage>
</organism>
<keyword evidence="2" id="KW-1133">Transmembrane helix</keyword>
<dbReference type="SUPFAM" id="SSF53474">
    <property type="entry name" value="alpha/beta-Hydrolases"/>
    <property type="match status" value="1"/>
</dbReference>
<dbReference type="InterPro" id="IPR029058">
    <property type="entry name" value="AB_hydrolase_fold"/>
</dbReference>
<dbReference type="InterPro" id="IPR000073">
    <property type="entry name" value="AB_hydrolase_1"/>
</dbReference>
<dbReference type="GO" id="GO:0016787">
    <property type="term" value="F:hydrolase activity"/>
    <property type="evidence" value="ECO:0007669"/>
    <property type="project" value="UniProtKB-KW"/>
</dbReference>